<dbReference type="PhylomeDB" id="B0Y208"/>
<keyword evidence="5" id="KW-0378">Hydrolase</keyword>
<gene>
    <name evidence="13" type="ORF">AFUB_050500</name>
</gene>
<evidence type="ECO:0000256" key="5">
    <source>
        <dbReference type="ARBA" id="ARBA00022801"/>
    </source>
</evidence>
<dbReference type="InterPro" id="IPR023801">
    <property type="entry name" value="His_deacetylse_dom"/>
</dbReference>
<feature type="compositionally biased region" description="Low complexity" evidence="10">
    <location>
        <begin position="71"/>
        <end position="83"/>
    </location>
</feature>
<dbReference type="SUPFAM" id="SSF52768">
    <property type="entry name" value="Arginase/deacetylase"/>
    <property type="match status" value="1"/>
</dbReference>
<dbReference type="AlphaFoldDB" id="B0Y208"/>
<dbReference type="GO" id="GO:0005730">
    <property type="term" value="C:nucleolus"/>
    <property type="evidence" value="ECO:0007669"/>
    <property type="project" value="EnsemblFungi"/>
</dbReference>
<dbReference type="GO" id="GO:0070824">
    <property type="term" value="C:SHREC complex"/>
    <property type="evidence" value="ECO:0007669"/>
    <property type="project" value="EnsemblFungi"/>
</dbReference>
<keyword evidence="9" id="KW-0539">Nucleus</keyword>
<dbReference type="GO" id="GO:1990342">
    <property type="term" value="C:heterochromatin island"/>
    <property type="evidence" value="ECO:0007669"/>
    <property type="project" value="EnsemblFungi"/>
</dbReference>
<dbReference type="GO" id="GO:0033553">
    <property type="term" value="C:rDNA heterochromatin"/>
    <property type="evidence" value="ECO:0007669"/>
    <property type="project" value="EnsemblFungi"/>
</dbReference>
<dbReference type="EC" id="3.5.1.98" evidence="3"/>
<dbReference type="Pfam" id="PF00850">
    <property type="entry name" value="Hist_deacetyl"/>
    <property type="match status" value="1"/>
</dbReference>
<name>B0Y208_ASPFC</name>
<keyword evidence="4" id="KW-0678">Repressor</keyword>
<evidence type="ECO:0000259" key="11">
    <source>
        <dbReference type="Pfam" id="PF00850"/>
    </source>
</evidence>
<dbReference type="PANTHER" id="PTHR10625:SF5">
    <property type="entry name" value="HISTONE DEACETYLASE"/>
    <property type="match status" value="1"/>
</dbReference>
<dbReference type="GO" id="GO:0000183">
    <property type="term" value="P:rDNA heterochromatin formation"/>
    <property type="evidence" value="ECO:0007669"/>
    <property type="project" value="EnsemblFungi"/>
</dbReference>
<protein>
    <recommendedName>
        <fullName evidence="3">histone deacetylase</fullName>
        <ecNumber evidence="3">3.5.1.98</ecNumber>
    </recommendedName>
</protein>
<evidence type="ECO:0000256" key="3">
    <source>
        <dbReference type="ARBA" id="ARBA00012111"/>
    </source>
</evidence>
<dbReference type="GO" id="GO:0070823">
    <property type="term" value="C:HDA1 complex"/>
    <property type="evidence" value="ECO:0007669"/>
    <property type="project" value="EnsemblFungi"/>
</dbReference>
<comment type="subcellular location">
    <subcellularLocation>
        <location evidence="1">Nucleus</location>
    </subcellularLocation>
</comment>
<feature type="region of interest" description="Disordered" evidence="10">
    <location>
        <begin position="69"/>
        <end position="90"/>
    </location>
</feature>
<keyword evidence="7" id="KW-0805">Transcription regulation</keyword>
<dbReference type="Gene3D" id="3.40.800.20">
    <property type="entry name" value="Histone deacetylase domain"/>
    <property type="match status" value="2"/>
</dbReference>
<evidence type="ECO:0000313" key="14">
    <source>
        <dbReference type="Proteomes" id="UP000001699"/>
    </source>
</evidence>
<evidence type="ECO:0000256" key="6">
    <source>
        <dbReference type="ARBA" id="ARBA00022853"/>
    </source>
</evidence>
<evidence type="ECO:0000256" key="9">
    <source>
        <dbReference type="ARBA" id="ARBA00023242"/>
    </source>
</evidence>
<feature type="compositionally biased region" description="Polar residues" evidence="10">
    <location>
        <begin position="21"/>
        <end position="33"/>
    </location>
</feature>
<dbReference type="GO" id="GO:0000791">
    <property type="term" value="C:euchromatin"/>
    <property type="evidence" value="ECO:0007669"/>
    <property type="project" value="EnsemblFungi"/>
</dbReference>
<dbReference type="VEuPathDB" id="FungiDB:AFUB_050500"/>
<dbReference type="GO" id="GO:0042802">
    <property type="term" value="F:identical protein binding"/>
    <property type="evidence" value="ECO:0007669"/>
    <property type="project" value="EnsemblFungi"/>
</dbReference>
<dbReference type="Pfam" id="PF09757">
    <property type="entry name" value="Arb2-like"/>
    <property type="match status" value="1"/>
</dbReference>
<dbReference type="InterPro" id="IPR019154">
    <property type="entry name" value="Arb2-like_domain"/>
</dbReference>
<accession>B0Y208</accession>
<evidence type="ECO:0000256" key="10">
    <source>
        <dbReference type="SAM" id="MobiDB-lite"/>
    </source>
</evidence>
<keyword evidence="14" id="KW-1185">Reference proteome</keyword>
<proteinExistence type="inferred from homology"/>
<dbReference type="GO" id="GO:0000122">
    <property type="term" value="P:negative regulation of transcription by RNA polymerase II"/>
    <property type="evidence" value="ECO:0007669"/>
    <property type="project" value="EnsemblFungi"/>
</dbReference>
<dbReference type="InterPro" id="IPR037138">
    <property type="entry name" value="His_deacetylse_dom_sf"/>
</dbReference>
<dbReference type="EMBL" id="DS499597">
    <property type="protein sequence ID" value="EDP51048.1"/>
    <property type="molecule type" value="Genomic_DNA"/>
</dbReference>
<dbReference type="GO" id="GO:0140720">
    <property type="term" value="C:subtelomeric heterochromatin"/>
    <property type="evidence" value="ECO:0007669"/>
    <property type="project" value="EnsemblFungi"/>
</dbReference>
<keyword evidence="6" id="KW-0156">Chromatin regulator</keyword>
<feature type="domain" description="Histone deacetylase" evidence="11">
    <location>
        <begin position="153"/>
        <end position="442"/>
    </location>
</feature>
<comment type="similarity">
    <text evidence="2">Belongs to the histone deacetylase family. HD type 2 subfamily.</text>
</comment>
<feature type="region of interest" description="Disordered" evidence="10">
    <location>
        <begin position="1"/>
        <end position="52"/>
    </location>
</feature>
<reference evidence="13 14" key="1">
    <citation type="journal article" date="2008" name="PLoS Genet.">
        <title>Genomic islands in the pathogenic filamentous fungus Aspergillus fumigatus.</title>
        <authorList>
            <person name="Fedorova N.D."/>
            <person name="Khaldi N."/>
            <person name="Joardar V.S."/>
            <person name="Maiti R."/>
            <person name="Amedeo P."/>
            <person name="Anderson M.J."/>
            <person name="Crabtree J."/>
            <person name="Silva J.C."/>
            <person name="Badger J.H."/>
            <person name="Albarraq A."/>
            <person name="Angiuoli S."/>
            <person name="Bussey H."/>
            <person name="Bowyer P."/>
            <person name="Cotty P.J."/>
            <person name="Dyer P.S."/>
            <person name="Egan A."/>
            <person name="Galens K."/>
            <person name="Fraser-Liggett C.M."/>
            <person name="Haas B.J."/>
            <person name="Inman J.M."/>
            <person name="Kent R."/>
            <person name="Lemieux S."/>
            <person name="Malavazi I."/>
            <person name="Orvis J."/>
            <person name="Roemer T."/>
            <person name="Ronning C.M."/>
            <person name="Sundaram J.P."/>
            <person name="Sutton G."/>
            <person name="Turner G."/>
            <person name="Venter J.C."/>
            <person name="White O.R."/>
            <person name="Whitty B.R."/>
            <person name="Youngman P."/>
            <person name="Wolfe K.H."/>
            <person name="Goldman G.H."/>
            <person name="Wortman J.R."/>
            <person name="Jiang B."/>
            <person name="Denning D.W."/>
            <person name="Nierman W.C."/>
        </authorList>
    </citation>
    <scope>NUCLEOTIDE SEQUENCE [LARGE SCALE GENOMIC DNA]</scope>
    <source>
        <strain evidence="14">CBS 144.89 / FGSC A1163 / CEA10</strain>
    </source>
</reference>
<dbReference type="Proteomes" id="UP000001699">
    <property type="component" value="Unassembled WGS sequence"/>
</dbReference>
<dbReference type="PRINTS" id="PR01270">
    <property type="entry name" value="HDASUPER"/>
</dbReference>
<dbReference type="PANTHER" id="PTHR10625">
    <property type="entry name" value="HISTONE DEACETYLASE HDAC1-RELATED"/>
    <property type="match status" value="1"/>
</dbReference>
<dbReference type="GO" id="GO:0031508">
    <property type="term" value="P:pericentric heterochromatin formation"/>
    <property type="evidence" value="ECO:0007669"/>
    <property type="project" value="EnsemblFungi"/>
</dbReference>
<dbReference type="GO" id="GO:0031509">
    <property type="term" value="P:subtelomeric heterochromatin formation"/>
    <property type="evidence" value="ECO:0007669"/>
    <property type="project" value="EnsemblFungi"/>
</dbReference>
<evidence type="ECO:0000256" key="7">
    <source>
        <dbReference type="ARBA" id="ARBA00023015"/>
    </source>
</evidence>
<dbReference type="GO" id="GO:0031078">
    <property type="term" value="F:histone H3K14 deacetylase activity, hydrolytic mechanism"/>
    <property type="evidence" value="ECO:0007669"/>
    <property type="project" value="EnsemblFungi"/>
</dbReference>
<sequence>MAMEQDGDTLMGEAGPHLPSGSASHGHPTSNPSMPAIPGNLNGGTDPWLAPPLLGQSMNLPLPAQLGDQHAAAPVAQAQPTVPSSAPEQSAGLSAAVTEPAKRADSIVEETSDWSEEDLGARVGLPLASLPSGLCYDVQMRYHCEVRPTADVHPEDPRRIYYIYKELCRAGLVDDPESSRPLVARPLKRIHARNATEAEISLIHTPDHFAFVESTKDMSDDELIALEHTRDSIYFNKLTFASSLLSVGGAIETCLAVATRKVKNAIAVIRPPGHHAEHDKTMGFCLFNNVSIAARVCNGIQKAFYDDPNVLYISLHVYQDGKFYPGGDEGDWDHCGADAGIGKNVNIPWPSQGMGDGDYMYAFQQVVMPIAQEFNPDLVIVASGFDAAAGDELGGCFVTPSCYAHMTHMLMTLAHGKVAVCLEGGYNFRSISKSALAVTKTLMGDPPDRLHSTLPSDLATSTVRRVMMIQSRYWRCMYPKVPQEQGLWTDRLHGSTAYANKGKADCMKNYIGWAVGKGYAVIDVNIPKHVTIEPTKMRIGLRLPRNWPDTCGTTTLSKFLRRLLLGNTVNCPRPNEATEIFFIGIGNAFYGVANLLINRASN</sequence>
<dbReference type="InterPro" id="IPR000286">
    <property type="entry name" value="HDACs"/>
</dbReference>
<dbReference type="InterPro" id="IPR023696">
    <property type="entry name" value="Ureohydrolase_dom_sf"/>
</dbReference>
<dbReference type="GO" id="GO:0031934">
    <property type="term" value="C:mating-type region heterochromatin"/>
    <property type="evidence" value="ECO:0007669"/>
    <property type="project" value="EnsemblFungi"/>
</dbReference>
<keyword evidence="8" id="KW-0804">Transcription</keyword>
<dbReference type="GO" id="GO:1902794">
    <property type="term" value="P:siRNA-independent facultative heterochromatin formation"/>
    <property type="evidence" value="ECO:0007669"/>
    <property type="project" value="EnsemblFungi"/>
</dbReference>
<evidence type="ECO:0000256" key="8">
    <source>
        <dbReference type="ARBA" id="ARBA00023163"/>
    </source>
</evidence>
<evidence type="ECO:0000256" key="1">
    <source>
        <dbReference type="ARBA" id="ARBA00004123"/>
    </source>
</evidence>
<feature type="domain" description="Arb2-like" evidence="12">
    <location>
        <begin position="490"/>
        <end position="600"/>
    </location>
</feature>
<dbReference type="GO" id="GO:0005721">
    <property type="term" value="C:pericentric heterochromatin"/>
    <property type="evidence" value="ECO:0007669"/>
    <property type="project" value="EnsemblFungi"/>
</dbReference>
<dbReference type="HOGENOM" id="CLU_007727_4_0_1"/>
<evidence type="ECO:0000313" key="13">
    <source>
        <dbReference type="EMBL" id="EDP51048.1"/>
    </source>
</evidence>
<evidence type="ECO:0000256" key="2">
    <source>
        <dbReference type="ARBA" id="ARBA00007738"/>
    </source>
</evidence>
<dbReference type="GO" id="GO:0045944">
    <property type="term" value="P:positive regulation of transcription by RNA polymerase II"/>
    <property type="evidence" value="ECO:0007669"/>
    <property type="project" value="EnsemblFungi"/>
</dbReference>
<dbReference type="GO" id="GO:0030466">
    <property type="term" value="P:silent mating-type cassette heterochromatin formation"/>
    <property type="evidence" value="ECO:0007669"/>
    <property type="project" value="EnsemblFungi"/>
</dbReference>
<dbReference type="SMR" id="B0Y208"/>
<evidence type="ECO:0000259" key="12">
    <source>
        <dbReference type="Pfam" id="PF09757"/>
    </source>
</evidence>
<organism evidence="13 14">
    <name type="scientific">Aspergillus fumigatus (strain CBS 144.89 / FGSC A1163 / CEA10)</name>
    <name type="common">Neosartorya fumigata</name>
    <dbReference type="NCBI Taxonomy" id="451804"/>
    <lineage>
        <taxon>Eukaryota</taxon>
        <taxon>Fungi</taxon>
        <taxon>Dikarya</taxon>
        <taxon>Ascomycota</taxon>
        <taxon>Pezizomycotina</taxon>
        <taxon>Eurotiomycetes</taxon>
        <taxon>Eurotiomycetidae</taxon>
        <taxon>Eurotiales</taxon>
        <taxon>Aspergillaceae</taxon>
        <taxon>Aspergillus</taxon>
        <taxon>Aspergillus subgen. Fumigati</taxon>
    </lineage>
</organism>
<dbReference type="GO" id="GO:0003682">
    <property type="term" value="F:chromatin binding"/>
    <property type="evidence" value="ECO:0007669"/>
    <property type="project" value="EnsemblFungi"/>
</dbReference>
<dbReference type="OrthoDB" id="424012at2759"/>
<evidence type="ECO:0000256" key="4">
    <source>
        <dbReference type="ARBA" id="ARBA00022491"/>
    </source>
</evidence>